<sequence length="1134" mass="126248">MSVHANGKTPTHPFSQSPFRTRADLQQACEALLTPLVARFTPECSRVKIGSSTTRFDEGGAQIEGFARPLWGLGSLLAGGYDYPDAVRWRDGLIAGTDPESPEFWGAIEDMDQRMVEMAPLGFTLAVANRVFWDPLTERQRGNVTRWLASINDKEMPNTNWLWFRVFANLGLRSNGAPYSHSRIERDMDHLDSFYVGGGWSNDGPKSHHQMDYYSGSFAIQFLQLLYAKLAGDFDQPRAERYRERAKEFAKDFVYYFDPDGKAIPFGRSMTYRFAMVGFWGALAFADVELPAPLTWGVVKGLLMRHFRWWATQEDMFNTDGTLNLGFSYANMYLTENYNSPGSPYWCCLSFVPLALPESHPFWTTPEEPYPSAALSPVKSLEYPKHIAVHRGGHSFLLSSGQACHYPLRATQAKYGKFAYSASFGYSVPTGGYQLEQHAPDSMLALSDDGGDIWQTRRVALNARIEWHDDVPTLVSGWKPWSDVEVESYLIPPCDGHDNWHIRAHRVRTGRKLMTSEGAFAIYGCRSDNGRFLGPFEEGLGEGTLQESQRALTVSSAGAVGIVELQAAVERAGRVVLADPNSNIMYGRTLLPSLGADLAPGDQRWFVTAVFAYPAQGEVDGWREGWRQPPSMPQWLEELSHMSDPVEEPLAPRSREDETRRFLSLGWIVSGAWWHRSSYLGALIFNIGAFILPALYGTLVKLWVADIDPSLVATTDVYTYIGVVAEVLNEGLPRAVWVTIANREARSLESRLGLAHTLILFQSLLGAIMSIVFAASAPQFAAAFVPHNVRDASITYVRVLAFTALSSAVEVAVSNATRALDKPDIPLLISTVKVLVNIVLDLLVISRFHVGPWIPTINMQAGIRLGCDMVAALAGLAYFILSTSFHRHHWHGTWSWRGKTPSVEAFLVLLRPGVLTLVESAVRNALYLWLVSGIVALSPDYATAWSVFTTIRWGLIMVPVQALEATSLAFVGHAWGQWKAEKPTTGRTRTSWDDIYTITRPALLSAFIATAIETPLCIILSFTGCKSFAFFLSHSTTVAEITAHMWRTIDWCYILYAISTQLVTVLLATRPSWYLGQSLVSNLCYVLPWAIVCQVVELNPGNAWTYHGLVFGGSLVFSFGEILVVDVLLEWIES</sequence>
<feature type="transmembrane region" description="Helical" evidence="1">
    <location>
        <begin position="679"/>
        <end position="699"/>
    </location>
</feature>
<evidence type="ECO:0000259" key="3">
    <source>
        <dbReference type="Pfam" id="PF20938"/>
    </source>
</evidence>
<dbReference type="InterPro" id="IPR049349">
    <property type="entry name" value="DUF2264_N"/>
</dbReference>
<protein>
    <submittedName>
        <fullName evidence="4">Uncharacterized protein</fullName>
    </submittedName>
</protein>
<evidence type="ECO:0000259" key="2">
    <source>
        <dbReference type="Pfam" id="PF10022"/>
    </source>
</evidence>
<feature type="transmembrane region" description="Helical" evidence="1">
    <location>
        <begin position="1074"/>
        <end position="1096"/>
    </location>
</feature>
<dbReference type="PANTHER" id="PTHR35339">
    <property type="entry name" value="LINALOOL DEHYDRATASE_ISOMERASE DOMAIN-CONTAINING PROTEIN"/>
    <property type="match status" value="1"/>
</dbReference>
<feature type="transmembrane region" description="Helical" evidence="1">
    <location>
        <begin position="861"/>
        <end position="881"/>
    </location>
</feature>
<feature type="transmembrane region" description="Helical" evidence="1">
    <location>
        <begin position="795"/>
        <end position="813"/>
    </location>
</feature>
<dbReference type="AlphaFoldDB" id="A0A2J5I380"/>
<dbReference type="Pfam" id="PF20938">
    <property type="entry name" value="DUF2264_C"/>
    <property type="match status" value="1"/>
</dbReference>
<reference evidence="5" key="1">
    <citation type="submission" date="2017-12" db="EMBL/GenBank/DDBJ databases">
        <authorList>
            <consortium name="DOE Joint Genome Institute"/>
            <person name="Mondo S.J."/>
            <person name="Kjaerbolling I."/>
            <person name="Vesth T.C."/>
            <person name="Frisvad J.C."/>
            <person name="Nybo J.L."/>
            <person name="Theobald S."/>
            <person name="Kuo A."/>
            <person name="Bowyer P."/>
            <person name="Matsuda Y."/>
            <person name="Lyhne E.K."/>
            <person name="Kogle M.E."/>
            <person name="Clum A."/>
            <person name="Lipzen A."/>
            <person name="Salamov A."/>
            <person name="Ngan C.Y."/>
            <person name="Daum C."/>
            <person name="Chiniquy J."/>
            <person name="Barry K."/>
            <person name="LaButti K."/>
            <person name="Haridas S."/>
            <person name="Simmons B.A."/>
            <person name="Magnuson J.K."/>
            <person name="Mortensen U.H."/>
            <person name="Larsen T.O."/>
            <person name="Grigoriev I.V."/>
            <person name="Baker S.E."/>
            <person name="Andersen M.R."/>
            <person name="Nordberg H.P."/>
            <person name="Cantor M.N."/>
            <person name="Hua S.X."/>
        </authorList>
    </citation>
    <scope>NUCLEOTIDE SEQUENCE [LARGE SCALE GENOMIC DNA]</scope>
    <source>
        <strain evidence="5">IBT 19404</strain>
    </source>
</reference>
<keyword evidence="1" id="KW-0472">Membrane</keyword>
<accession>A0A2J5I380</accession>
<feature type="domain" description="DUF2264" evidence="3">
    <location>
        <begin position="378"/>
        <end position="638"/>
    </location>
</feature>
<evidence type="ECO:0000313" key="5">
    <source>
        <dbReference type="Proteomes" id="UP000235023"/>
    </source>
</evidence>
<feature type="transmembrane region" description="Helical" evidence="1">
    <location>
        <begin position="1051"/>
        <end position="1068"/>
    </location>
</feature>
<gene>
    <name evidence="4" type="ORF">BDW42DRAFT_191728</name>
</gene>
<dbReference type="OrthoDB" id="5150166at2759"/>
<evidence type="ECO:0000256" key="1">
    <source>
        <dbReference type="SAM" id="Phobius"/>
    </source>
</evidence>
<feature type="transmembrane region" description="Helical" evidence="1">
    <location>
        <begin position="1108"/>
        <end position="1129"/>
    </location>
</feature>
<keyword evidence="5" id="KW-1185">Reference proteome</keyword>
<feature type="transmembrane region" description="Helical" evidence="1">
    <location>
        <begin position="752"/>
        <end position="775"/>
    </location>
</feature>
<dbReference type="Pfam" id="PF10022">
    <property type="entry name" value="DUF2264"/>
    <property type="match status" value="1"/>
</dbReference>
<proteinExistence type="predicted"/>
<dbReference type="Proteomes" id="UP000235023">
    <property type="component" value="Unassembled WGS sequence"/>
</dbReference>
<dbReference type="InterPro" id="IPR016624">
    <property type="entry name" value="UCP014753"/>
</dbReference>
<feature type="transmembrane region" description="Helical" evidence="1">
    <location>
        <begin position="825"/>
        <end position="849"/>
    </location>
</feature>
<feature type="domain" description="DUF2264" evidence="2">
    <location>
        <begin position="21"/>
        <end position="370"/>
    </location>
</feature>
<dbReference type="InterPro" id="IPR049237">
    <property type="entry name" value="DUF2264_C"/>
</dbReference>
<keyword evidence="1" id="KW-1133">Transmembrane helix</keyword>
<dbReference type="CDD" id="cd12082">
    <property type="entry name" value="MATE_like"/>
    <property type="match status" value="1"/>
</dbReference>
<dbReference type="PANTHER" id="PTHR35339:SF4">
    <property type="entry name" value="LINALOOL DEHYDRATASE_ISOMERASE DOMAIN-CONTAINING PROTEIN"/>
    <property type="match status" value="1"/>
</dbReference>
<dbReference type="EMBL" id="KZ559513">
    <property type="protein sequence ID" value="PLN84188.1"/>
    <property type="molecule type" value="Genomic_DNA"/>
</dbReference>
<evidence type="ECO:0000313" key="4">
    <source>
        <dbReference type="EMBL" id="PLN84188.1"/>
    </source>
</evidence>
<keyword evidence="1" id="KW-0812">Transmembrane</keyword>
<name>A0A2J5I380_9EURO</name>
<organism evidence="4 5">
    <name type="scientific">Aspergillus taichungensis</name>
    <dbReference type="NCBI Taxonomy" id="482145"/>
    <lineage>
        <taxon>Eukaryota</taxon>
        <taxon>Fungi</taxon>
        <taxon>Dikarya</taxon>
        <taxon>Ascomycota</taxon>
        <taxon>Pezizomycotina</taxon>
        <taxon>Eurotiomycetes</taxon>
        <taxon>Eurotiomycetidae</taxon>
        <taxon>Eurotiales</taxon>
        <taxon>Aspergillaceae</taxon>
        <taxon>Aspergillus</taxon>
        <taxon>Aspergillus subgen. Circumdati</taxon>
    </lineage>
</organism>